<sequence>MWTGISIELRRKIQPHQRILSFKTTPPRSQAPTPTPSQARPRPCSLASTPAHSLHLHSALRVHAAPRRPQTTTRTALRHPPSSPSPTRINQLCAHPVPTHALNPTPIRDRAKPYACTRASTPHADDLVPASVHLTRRARALTS</sequence>
<dbReference type="Proteomes" id="UP000076532">
    <property type="component" value="Unassembled WGS sequence"/>
</dbReference>
<feature type="compositionally biased region" description="Polar residues" evidence="1">
    <location>
        <begin position="22"/>
        <end position="38"/>
    </location>
</feature>
<proteinExistence type="predicted"/>
<reference evidence="2 3" key="1">
    <citation type="journal article" date="2016" name="Mol. Biol. Evol.">
        <title>Comparative Genomics of Early-Diverging Mushroom-Forming Fungi Provides Insights into the Origins of Lignocellulose Decay Capabilities.</title>
        <authorList>
            <person name="Nagy L.G."/>
            <person name="Riley R."/>
            <person name="Tritt A."/>
            <person name="Adam C."/>
            <person name="Daum C."/>
            <person name="Floudas D."/>
            <person name="Sun H."/>
            <person name="Yadav J.S."/>
            <person name="Pangilinan J."/>
            <person name="Larsson K.H."/>
            <person name="Matsuura K."/>
            <person name="Barry K."/>
            <person name="Labutti K."/>
            <person name="Kuo R."/>
            <person name="Ohm R.A."/>
            <person name="Bhattacharya S.S."/>
            <person name="Shirouzu T."/>
            <person name="Yoshinaga Y."/>
            <person name="Martin F.M."/>
            <person name="Grigoriev I.V."/>
            <person name="Hibbett D.S."/>
        </authorList>
    </citation>
    <scope>NUCLEOTIDE SEQUENCE [LARGE SCALE GENOMIC DNA]</scope>
    <source>
        <strain evidence="2 3">CBS 109695</strain>
    </source>
</reference>
<evidence type="ECO:0000256" key="1">
    <source>
        <dbReference type="SAM" id="MobiDB-lite"/>
    </source>
</evidence>
<dbReference type="AlphaFoldDB" id="A0A167WS36"/>
<evidence type="ECO:0000313" key="2">
    <source>
        <dbReference type="EMBL" id="KZP06415.1"/>
    </source>
</evidence>
<keyword evidence="3" id="KW-1185">Reference proteome</keyword>
<accession>A0A167WS36</accession>
<organism evidence="2 3">
    <name type="scientific">Athelia psychrophila</name>
    <dbReference type="NCBI Taxonomy" id="1759441"/>
    <lineage>
        <taxon>Eukaryota</taxon>
        <taxon>Fungi</taxon>
        <taxon>Dikarya</taxon>
        <taxon>Basidiomycota</taxon>
        <taxon>Agaricomycotina</taxon>
        <taxon>Agaricomycetes</taxon>
        <taxon>Agaricomycetidae</taxon>
        <taxon>Atheliales</taxon>
        <taxon>Atheliaceae</taxon>
        <taxon>Athelia</taxon>
    </lineage>
</organism>
<dbReference type="EMBL" id="KV417788">
    <property type="protein sequence ID" value="KZP06415.1"/>
    <property type="molecule type" value="Genomic_DNA"/>
</dbReference>
<feature type="region of interest" description="Disordered" evidence="1">
    <location>
        <begin position="16"/>
        <end position="90"/>
    </location>
</feature>
<evidence type="ECO:0000313" key="3">
    <source>
        <dbReference type="Proteomes" id="UP000076532"/>
    </source>
</evidence>
<protein>
    <submittedName>
        <fullName evidence="2">Uncharacterized protein</fullName>
    </submittedName>
</protein>
<gene>
    <name evidence="2" type="ORF">FIBSPDRAFT_966458</name>
</gene>
<name>A0A167WS36_9AGAM</name>
<feature type="compositionally biased region" description="Basic residues" evidence="1">
    <location>
        <begin position="54"/>
        <end position="66"/>
    </location>
</feature>